<keyword evidence="1" id="KW-1133">Transmembrane helix</keyword>
<name>A0A9P5X3Y5_9AGAR</name>
<gene>
    <name evidence="2" type="ORF">P691DRAFT_371859</name>
</gene>
<feature type="transmembrane region" description="Helical" evidence="1">
    <location>
        <begin position="65"/>
        <end position="86"/>
    </location>
</feature>
<sequence>MSVQLIKVLNLNELNGPAYLSVIGTCQAITFVVAAFTFVITLLSEEPVSPSKPSLAKHYDRIISVVFEKGAAPAAIQAGYLVLFFAAPTDRFWIPFQFIARRLFFLSLLTLYINDGVRERRCVTFSSNTQLVVSSASGYSAAVNSSRLKPHNIGSYSSRDAHSENTFVQKGHVKGSSIFNISVTREVIEDSEVFPEK</sequence>
<comment type="caution">
    <text evidence="2">The sequence shown here is derived from an EMBL/GenBank/DDBJ whole genome shotgun (WGS) entry which is preliminary data.</text>
</comment>
<dbReference type="AlphaFoldDB" id="A0A9P5X3Y5"/>
<organism evidence="2 3">
    <name type="scientific">Macrolepiota fuliginosa MF-IS2</name>
    <dbReference type="NCBI Taxonomy" id="1400762"/>
    <lineage>
        <taxon>Eukaryota</taxon>
        <taxon>Fungi</taxon>
        <taxon>Dikarya</taxon>
        <taxon>Basidiomycota</taxon>
        <taxon>Agaricomycotina</taxon>
        <taxon>Agaricomycetes</taxon>
        <taxon>Agaricomycetidae</taxon>
        <taxon>Agaricales</taxon>
        <taxon>Agaricineae</taxon>
        <taxon>Agaricaceae</taxon>
        <taxon>Macrolepiota</taxon>
    </lineage>
</organism>
<reference evidence="2" key="1">
    <citation type="submission" date="2020-11" db="EMBL/GenBank/DDBJ databases">
        <authorList>
            <consortium name="DOE Joint Genome Institute"/>
            <person name="Ahrendt S."/>
            <person name="Riley R."/>
            <person name="Andreopoulos W."/>
            <person name="Labutti K."/>
            <person name="Pangilinan J."/>
            <person name="Ruiz-Duenas F.J."/>
            <person name="Barrasa J.M."/>
            <person name="Sanchez-Garcia M."/>
            <person name="Camarero S."/>
            <person name="Miyauchi S."/>
            <person name="Serrano A."/>
            <person name="Linde D."/>
            <person name="Babiker R."/>
            <person name="Drula E."/>
            <person name="Ayuso-Fernandez I."/>
            <person name="Pacheco R."/>
            <person name="Padilla G."/>
            <person name="Ferreira P."/>
            <person name="Barriuso J."/>
            <person name="Kellner H."/>
            <person name="Castanera R."/>
            <person name="Alfaro M."/>
            <person name="Ramirez L."/>
            <person name="Pisabarro A.G."/>
            <person name="Kuo A."/>
            <person name="Tritt A."/>
            <person name="Lipzen A."/>
            <person name="He G."/>
            <person name="Yan M."/>
            <person name="Ng V."/>
            <person name="Cullen D."/>
            <person name="Martin F."/>
            <person name="Rosso M.-N."/>
            <person name="Henrissat B."/>
            <person name="Hibbett D."/>
            <person name="Martinez A.T."/>
            <person name="Grigoriev I.V."/>
        </authorList>
    </citation>
    <scope>NUCLEOTIDE SEQUENCE</scope>
    <source>
        <strain evidence="2">MF-IS2</strain>
    </source>
</reference>
<dbReference type="EMBL" id="MU151419">
    <property type="protein sequence ID" value="KAF9443957.1"/>
    <property type="molecule type" value="Genomic_DNA"/>
</dbReference>
<dbReference type="Proteomes" id="UP000807342">
    <property type="component" value="Unassembled WGS sequence"/>
</dbReference>
<feature type="transmembrane region" description="Helical" evidence="1">
    <location>
        <begin position="20"/>
        <end position="44"/>
    </location>
</feature>
<accession>A0A9P5X3Y5</accession>
<dbReference type="OrthoDB" id="3046149at2759"/>
<evidence type="ECO:0000313" key="3">
    <source>
        <dbReference type="Proteomes" id="UP000807342"/>
    </source>
</evidence>
<keyword evidence="1" id="KW-0812">Transmembrane</keyword>
<evidence type="ECO:0000256" key="1">
    <source>
        <dbReference type="SAM" id="Phobius"/>
    </source>
</evidence>
<proteinExistence type="predicted"/>
<protein>
    <submittedName>
        <fullName evidence="2">Uncharacterized protein</fullName>
    </submittedName>
</protein>
<keyword evidence="1" id="KW-0472">Membrane</keyword>
<evidence type="ECO:0000313" key="2">
    <source>
        <dbReference type="EMBL" id="KAF9443957.1"/>
    </source>
</evidence>
<keyword evidence="3" id="KW-1185">Reference proteome</keyword>